<dbReference type="Pfam" id="PF03788">
    <property type="entry name" value="LrgA"/>
    <property type="match status" value="1"/>
</dbReference>
<keyword evidence="2" id="KW-1003">Cell membrane</keyword>
<evidence type="ECO:0000256" key="3">
    <source>
        <dbReference type="ARBA" id="ARBA00022692"/>
    </source>
</evidence>
<keyword evidence="3 6" id="KW-0812">Transmembrane</keyword>
<dbReference type="RefSeq" id="WP_187302585.1">
    <property type="nucleotide sequence ID" value="NZ_CBCTON010000010.1"/>
</dbReference>
<feature type="transmembrane region" description="Helical" evidence="6">
    <location>
        <begin position="59"/>
        <end position="78"/>
    </location>
</feature>
<feature type="transmembrane region" description="Helical" evidence="6">
    <location>
        <begin position="30"/>
        <end position="47"/>
    </location>
</feature>
<dbReference type="PANTHER" id="PTHR33931:SF2">
    <property type="entry name" value="HOLIN-LIKE PROTEIN CIDA"/>
    <property type="match status" value="1"/>
</dbReference>
<name>A0A923SVL0_9FIRM</name>
<dbReference type="InterPro" id="IPR005538">
    <property type="entry name" value="LrgA/CidA"/>
</dbReference>
<keyword evidence="4 6" id="KW-1133">Transmembrane helix</keyword>
<dbReference type="GO" id="GO:0005886">
    <property type="term" value="C:plasma membrane"/>
    <property type="evidence" value="ECO:0007669"/>
    <property type="project" value="UniProtKB-SubCell"/>
</dbReference>
<gene>
    <name evidence="7" type="ORF">H9L42_06395</name>
</gene>
<proteinExistence type="predicted"/>
<dbReference type="PANTHER" id="PTHR33931">
    <property type="entry name" value="HOLIN-LIKE PROTEIN CIDA-RELATED"/>
    <property type="match status" value="1"/>
</dbReference>
<accession>A0A923SVL0</accession>
<feature type="transmembrane region" description="Helical" evidence="6">
    <location>
        <begin position="7"/>
        <end position="24"/>
    </location>
</feature>
<evidence type="ECO:0000313" key="8">
    <source>
        <dbReference type="Proteomes" id="UP000602647"/>
    </source>
</evidence>
<dbReference type="EMBL" id="JACRYT010000004">
    <property type="protein sequence ID" value="MBC6679453.1"/>
    <property type="molecule type" value="Genomic_DNA"/>
</dbReference>
<dbReference type="Proteomes" id="UP000602647">
    <property type="component" value="Unassembled WGS sequence"/>
</dbReference>
<sequence length="118" mass="13352">MKIIKQIGILFTVCWLSLVIEHFLPFSFSASIIGMILLFGCLLAGVLKIEHIREKSDFLLSNMAFFFIPAGVSIINYFDLLKSNLWQIAVICAVSTFVTFGVTAFSIRLTKRLMERGR</sequence>
<comment type="subcellular location">
    <subcellularLocation>
        <location evidence="1">Cell membrane</location>
        <topology evidence="1">Multi-pass membrane protein</topology>
    </subcellularLocation>
</comment>
<organism evidence="7 8">
    <name type="scientific">Zhenpiania hominis</name>
    <dbReference type="NCBI Taxonomy" id="2763644"/>
    <lineage>
        <taxon>Bacteria</taxon>
        <taxon>Bacillati</taxon>
        <taxon>Bacillota</taxon>
        <taxon>Clostridia</taxon>
        <taxon>Peptostreptococcales</taxon>
        <taxon>Anaerovoracaceae</taxon>
        <taxon>Zhenpiania</taxon>
    </lineage>
</organism>
<keyword evidence="8" id="KW-1185">Reference proteome</keyword>
<feature type="transmembrane region" description="Helical" evidence="6">
    <location>
        <begin position="84"/>
        <end position="109"/>
    </location>
</feature>
<protein>
    <submittedName>
        <fullName evidence="7">CidA/LrgA family protein</fullName>
    </submittedName>
</protein>
<evidence type="ECO:0000256" key="2">
    <source>
        <dbReference type="ARBA" id="ARBA00022475"/>
    </source>
</evidence>
<keyword evidence="5 6" id="KW-0472">Membrane</keyword>
<evidence type="ECO:0000256" key="1">
    <source>
        <dbReference type="ARBA" id="ARBA00004651"/>
    </source>
</evidence>
<evidence type="ECO:0000256" key="4">
    <source>
        <dbReference type="ARBA" id="ARBA00022989"/>
    </source>
</evidence>
<reference evidence="7" key="1">
    <citation type="submission" date="2020-08" db="EMBL/GenBank/DDBJ databases">
        <title>Genome public.</title>
        <authorList>
            <person name="Liu C."/>
            <person name="Sun Q."/>
        </authorList>
    </citation>
    <scope>NUCLEOTIDE SEQUENCE</scope>
    <source>
        <strain evidence="7">BX12</strain>
    </source>
</reference>
<evidence type="ECO:0000313" key="7">
    <source>
        <dbReference type="EMBL" id="MBC6679453.1"/>
    </source>
</evidence>
<dbReference type="AlphaFoldDB" id="A0A923SVL0"/>
<comment type="caution">
    <text evidence="7">The sequence shown here is derived from an EMBL/GenBank/DDBJ whole genome shotgun (WGS) entry which is preliminary data.</text>
</comment>
<evidence type="ECO:0000256" key="5">
    <source>
        <dbReference type="ARBA" id="ARBA00023136"/>
    </source>
</evidence>
<evidence type="ECO:0000256" key="6">
    <source>
        <dbReference type="SAM" id="Phobius"/>
    </source>
</evidence>